<dbReference type="InterPro" id="IPR036322">
    <property type="entry name" value="WD40_repeat_dom_sf"/>
</dbReference>
<dbReference type="Gene3D" id="1.20.1280.50">
    <property type="match status" value="1"/>
</dbReference>
<dbReference type="SUPFAM" id="SSF81383">
    <property type="entry name" value="F-box domain"/>
    <property type="match status" value="1"/>
</dbReference>
<dbReference type="CDD" id="cd00200">
    <property type="entry name" value="WD40"/>
    <property type="match status" value="1"/>
</dbReference>
<organism evidence="12 13">
    <name type="scientific">Aspergillus turcosus</name>
    <dbReference type="NCBI Taxonomy" id="1245748"/>
    <lineage>
        <taxon>Eukaryota</taxon>
        <taxon>Fungi</taxon>
        <taxon>Dikarya</taxon>
        <taxon>Ascomycota</taxon>
        <taxon>Pezizomycotina</taxon>
        <taxon>Eurotiomycetes</taxon>
        <taxon>Eurotiomycetidae</taxon>
        <taxon>Eurotiales</taxon>
        <taxon>Aspergillaceae</taxon>
        <taxon>Aspergillus</taxon>
        <taxon>Aspergillus subgen. Fumigati</taxon>
    </lineage>
</organism>
<dbReference type="STRING" id="1245748.A0A421D4R5"/>
<feature type="compositionally biased region" description="Pro residues" evidence="10">
    <location>
        <begin position="750"/>
        <end position="774"/>
    </location>
</feature>
<dbReference type="EMBL" id="NIDN02000087">
    <property type="protein sequence ID" value="RLL97129.1"/>
    <property type="molecule type" value="Genomic_DNA"/>
</dbReference>
<feature type="compositionally biased region" description="Basic and acidic residues" evidence="10">
    <location>
        <begin position="218"/>
        <end position="228"/>
    </location>
</feature>
<evidence type="ECO:0000256" key="1">
    <source>
        <dbReference type="ARBA" id="ARBA00002730"/>
    </source>
</evidence>
<dbReference type="AlphaFoldDB" id="A0A421D4R5"/>
<dbReference type="InterPro" id="IPR050995">
    <property type="entry name" value="WD-F-box_domain-protein"/>
</dbReference>
<dbReference type="PROSITE" id="PS50082">
    <property type="entry name" value="WD_REPEATS_2"/>
    <property type="match status" value="5"/>
</dbReference>
<evidence type="ECO:0000256" key="7">
    <source>
        <dbReference type="ARBA" id="ARBA00030034"/>
    </source>
</evidence>
<evidence type="ECO:0000256" key="4">
    <source>
        <dbReference type="ARBA" id="ARBA00015819"/>
    </source>
</evidence>
<proteinExistence type="inferred from homology"/>
<dbReference type="InterPro" id="IPR015943">
    <property type="entry name" value="WD40/YVTN_repeat-like_dom_sf"/>
</dbReference>
<evidence type="ECO:0000256" key="3">
    <source>
        <dbReference type="ARBA" id="ARBA00011725"/>
    </source>
</evidence>
<evidence type="ECO:0000256" key="2">
    <source>
        <dbReference type="ARBA" id="ARBA00007968"/>
    </source>
</evidence>
<dbReference type="SMART" id="SM00256">
    <property type="entry name" value="FBOX"/>
    <property type="match status" value="1"/>
</dbReference>
<feature type="repeat" description="WD" evidence="9">
    <location>
        <begin position="401"/>
        <end position="444"/>
    </location>
</feature>
<dbReference type="InterPro" id="IPR036047">
    <property type="entry name" value="F-box-like_dom_sf"/>
</dbReference>
<feature type="repeat" description="WD" evidence="9">
    <location>
        <begin position="574"/>
        <end position="613"/>
    </location>
</feature>
<feature type="compositionally biased region" description="Basic and acidic residues" evidence="10">
    <location>
        <begin position="38"/>
        <end position="55"/>
    </location>
</feature>
<name>A0A421D4R5_9EURO</name>
<feature type="domain" description="F-box" evidence="11">
    <location>
        <begin position="138"/>
        <end position="184"/>
    </location>
</feature>
<evidence type="ECO:0000256" key="6">
    <source>
        <dbReference type="ARBA" id="ARBA00022737"/>
    </source>
</evidence>
<comment type="function">
    <text evidence="1">Component of the SCF(sconB) E3 ubiquitin ligase complex involved in the regulation of sulfur metabolite repression, probably by mediating the inactivation or degradation of the metR transcription factor.</text>
</comment>
<evidence type="ECO:0000313" key="13">
    <source>
        <dbReference type="Proteomes" id="UP000215289"/>
    </source>
</evidence>
<dbReference type="Proteomes" id="UP000215289">
    <property type="component" value="Unassembled WGS sequence"/>
</dbReference>
<feature type="compositionally biased region" description="Low complexity" evidence="10">
    <location>
        <begin position="270"/>
        <end position="290"/>
    </location>
</feature>
<accession>A0A421D4R5</accession>
<feature type="compositionally biased region" description="Polar residues" evidence="10">
    <location>
        <begin position="303"/>
        <end position="313"/>
    </location>
</feature>
<evidence type="ECO:0000256" key="8">
    <source>
        <dbReference type="ARBA" id="ARBA00032113"/>
    </source>
</evidence>
<keyword evidence="6" id="KW-0677">Repeat</keyword>
<feature type="region of interest" description="Disordered" evidence="10">
    <location>
        <begin position="735"/>
        <end position="774"/>
    </location>
</feature>
<dbReference type="PANTHER" id="PTHR14604">
    <property type="entry name" value="WD40 REPEAT PF20"/>
    <property type="match status" value="1"/>
</dbReference>
<evidence type="ECO:0000256" key="9">
    <source>
        <dbReference type="PROSITE-ProRule" id="PRU00221"/>
    </source>
</evidence>
<feature type="repeat" description="WD" evidence="9">
    <location>
        <begin position="446"/>
        <end position="476"/>
    </location>
</feature>
<reference evidence="12 13" key="1">
    <citation type="submission" date="2018-08" db="EMBL/GenBank/DDBJ databases">
        <title>Draft genome sequences of two Aspergillus turcosus clinical strains isolated from bronchoalveolar lavage fluid: one azole-susceptible and the other azole-resistant.</title>
        <authorList>
            <person name="Parent-Michaud M."/>
            <person name="Dufresne P.J."/>
            <person name="Fournier E."/>
            <person name="Martineau C."/>
            <person name="Moreira S."/>
            <person name="Perkins V."/>
            <person name="De Repentigny L."/>
            <person name="Dufresne S.F."/>
        </authorList>
    </citation>
    <scope>NUCLEOTIDE SEQUENCE [LARGE SCALE GENOMIC DNA]</scope>
    <source>
        <strain evidence="12">HMR AF 1038</strain>
    </source>
</reference>
<keyword evidence="13" id="KW-1185">Reference proteome</keyword>
<feature type="repeat" description="WD" evidence="9">
    <location>
        <begin position="534"/>
        <end position="573"/>
    </location>
</feature>
<feature type="compositionally biased region" description="Polar residues" evidence="10">
    <location>
        <begin position="735"/>
        <end position="749"/>
    </location>
</feature>
<comment type="caution">
    <text evidence="12">The sequence shown here is derived from an EMBL/GenBank/DDBJ whole genome shotgun (WGS) entry which is preliminary data.</text>
</comment>
<feature type="repeat" description="WD" evidence="9">
    <location>
        <begin position="360"/>
        <end position="399"/>
    </location>
</feature>
<keyword evidence="5 9" id="KW-0853">WD repeat</keyword>
<protein>
    <recommendedName>
        <fullName evidence="4">Probable E3 ubiquitin ligase complex SCF subunit sconB</fullName>
    </recommendedName>
    <alternativeName>
        <fullName evidence="8">Sulfur controller B</fullName>
    </alternativeName>
    <alternativeName>
        <fullName evidence="7">Sulfur metabolite repression control protein B</fullName>
    </alternativeName>
</protein>
<dbReference type="PRINTS" id="PR00320">
    <property type="entry name" value="GPROTEINBRPT"/>
</dbReference>
<dbReference type="InterPro" id="IPR001810">
    <property type="entry name" value="F-box_dom"/>
</dbReference>
<dbReference type="PROSITE" id="PS50294">
    <property type="entry name" value="WD_REPEATS_REGION"/>
    <property type="match status" value="4"/>
</dbReference>
<dbReference type="Gene3D" id="2.130.10.10">
    <property type="entry name" value="YVTN repeat-like/Quinoprotein amine dehydrogenase"/>
    <property type="match status" value="2"/>
</dbReference>
<dbReference type="Pfam" id="PF00400">
    <property type="entry name" value="WD40"/>
    <property type="match status" value="5"/>
</dbReference>
<dbReference type="InterPro" id="IPR020472">
    <property type="entry name" value="WD40_PAC1"/>
</dbReference>
<comment type="subunit">
    <text evidence="3">Component of the SCF(sconB) E3 ubiquitin ligase complex.</text>
</comment>
<dbReference type="InterPro" id="IPR001680">
    <property type="entry name" value="WD40_rpt"/>
</dbReference>
<dbReference type="SUPFAM" id="SSF50978">
    <property type="entry name" value="WD40 repeat-like"/>
    <property type="match status" value="1"/>
</dbReference>
<dbReference type="Pfam" id="PF12937">
    <property type="entry name" value="F-box-like"/>
    <property type="match status" value="1"/>
</dbReference>
<dbReference type="OrthoDB" id="19711at2759"/>
<gene>
    <name evidence="12" type="ORF">CFD26_102047</name>
</gene>
<feature type="region of interest" description="Disordered" evidence="10">
    <location>
        <begin position="203"/>
        <end position="313"/>
    </location>
</feature>
<dbReference type="SMART" id="SM00320">
    <property type="entry name" value="WD40"/>
    <property type="match status" value="7"/>
</dbReference>
<sequence>MEQEPAAAEAAIPRLMRLRDPSCSSDFTAPSLSPAGFKLDEGYADETKSQSDNDCLKPLSGDAMSLPDWLLALREADKAGELGVRPELGTRPVKALAVTMETDRHLLHCAEFAYNLLRTLRTSTIASVVDRLAPLLHMDPVLKLPPEITSEIFSYLDPETLLTASLASRAWRSRICDTRLWRDLYISEGWRVDIDAIRTFEQKHSALSSPQSRKSRSRHEDPDAGEPKNKKRVPQGWLDSRATETVSDRGPARDLGAPVEADNEGDYQMSDAVNDRAVSAASRSSPLSPSNRRDSRAVGLPMSNGQPLSTSPKSQIMIRMPNGAMRINWPHLYKLRRRLEENWAKGRFTNFQLPHPAHPEEAHLECVYAIQFTGRWLVSGSRDRTVRVWDLETKRLWYRPLVGHTKSVLCLQFDPRPSEDVIISGSSDKNVIIWRFSTGEKIHEITSAHGDSVLNLRFDERYLVTCSKDKLIKIWNRRELTPLDNDYPRVRQGPGVTYPSYIIDTSTIPSPVLEAELAKNHIRSLRPYSLLMTLDGHGAAVNAIQMNDDEIVSASGDRLIKIWDIHSGACKKILPGHEKGIACVQFDNRRIISGSNDDTVRIFDHASGAEVACLHGHSNLVRTVQAGFGDPPGAEEAMRLEALAIENEFWDAQRNGEGVDLGPSALRRAGYHQNTAGSRNPRDIKALGAKIPPGGGGSQWGRIVSGSYDESIIIWKKDKEGRWVISQRLRQADAVTNASQAHASSSQTMVPPPRVPQNQGPPLPQGQAAVPPPGQAPFTQHLPPVIQIHQQAPIAPPAPGQQGAAWNSWNPGNATAQLGHAVNPALVIQPQHHMQNAQPMPNPVPPHHHHHVRLNRALNPQGSHPTSRIFKLQFDARKIICASQDPRIVGWDFVGDDEELNEACQFFTSL</sequence>
<dbReference type="PROSITE" id="PS00678">
    <property type="entry name" value="WD_REPEATS_1"/>
    <property type="match status" value="2"/>
</dbReference>
<dbReference type="PROSITE" id="PS50181">
    <property type="entry name" value="FBOX"/>
    <property type="match status" value="1"/>
</dbReference>
<dbReference type="PANTHER" id="PTHR14604:SF4">
    <property type="entry name" value="F-BOX DOMAIN-CONTAINING PROTEIN"/>
    <property type="match status" value="1"/>
</dbReference>
<evidence type="ECO:0000259" key="11">
    <source>
        <dbReference type="PROSITE" id="PS50181"/>
    </source>
</evidence>
<evidence type="ECO:0000256" key="5">
    <source>
        <dbReference type="ARBA" id="ARBA00022574"/>
    </source>
</evidence>
<evidence type="ECO:0000256" key="10">
    <source>
        <dbReference type="SAM" id="MobiDB-lite"/>
    </source>
</evidence>
<dbReference type="InterPro" id="IPR019775">
    <property type="entry name" value="WD40_repeat_CS"/>
</dbReference>
<feature type="region of interest" description="Disordered" evidence="10">
    <location>
        <begin position="25"/>
        <end position="56"/>
    </location>
</feature>
<evidence type="ECO:0000313" key="12">
    <source>
        <dbReference type="EMBL" id="RLL97129.1"/>
    </source>
</evidence>
<comment type="similarity">
    <text evidence="2">Belongs to the WD repeat MET30/SCONB/SCON-2 family.</text>
</comment>